<dbReference type="KEGG" id="phu:Phum_PHUM287340"/>
<dbReference type="Proteomes" id="UP000009046">
    <property type="component" value="Unassembled WGS sequence"/>
</dbReference>
<feature type="region of interest" description="Disordered" evidence="2">
    <location>
        <begin position="254"/>
        <end position="283"/>
    </location>
</feature>
<feature type="compositionally biased region" description="Basic residues" evidence="2">
    <location>
        <begin position="969"/>
        <end position="988"/>
    </location>
</feature>
<feature type="region of interest" description="Disordered" evidence="2">
    <location>
        <begin position="1030"/>
        <end position="1057"/>
    </location>
</feature>
<feature type="coiled-coil region" evidence="1">
    <location>
        <begin position="674"/>
        <end position="718"/>
    </location>
</feature>
<dbReference type="STRING" id="121224.E0VLG2"/>
<dbReference type="InParanoid" id="E0VLG2"/>
<name>E0VLG2_PEDHC</name>
<gene>
    <name evidence="4" type="primary">8229580</name>
    <name evidence="3" type="ORF">Phum_PHUM287340</name>
</gene>
<keyword evidence="5" id="KW-1185">Reference proteome</keyword>
<feature type="compositionally biased region" description="Basic and acidic residues" evidence="2">
    <location>
        <begin position="1328"/>
        <end position="1339"/>
    </location>
</feature>
<feature type="region of interest" description="Disordered" evidence="2">
    <location>
        <begin position="1170"/>
        <end position="1207"/>
    </location>
</feature>
<protein>
    <submittedName>
        <fullName evidence="3 4">Uncharacterized protein</fullName>
    </submittedName>
</protein>
<dbReference type="InterPro" id="IPR055309">
    <property type="entry name" value="Znf318-like"/>
</dbReference>
<feature type="compositionally biased region" description="Basic and acidic residues" evidence="2">
    <location>
        <begin position="813"/>
        <end position="829"/>
    </location>
</feature>
<keyword evidence="1" id="KW-0175">Coiled coil</keyword>
<dbReference type="eggNOG" id="ENOG502R1ZF">
    <property type="taxonomic scope" value="Eukaryota"/>
</dbReference>
<feature type="compositionally biased region" description="Pro residues" evidence="2">
    <location>
        <begin position="1170"/>
        <end position="1183"/>
    </location>
</feature>
<accession>E0VLG2</accession>
<feature type="region of interest" description="Disordered" evidence="2">
    <location>
        <begin position="1"/>
        <end position="22"/>
    </location>
</feature>
<dbReference type="GO" id="GO:0045893">
    <property type="term" value="P:positive regulation of DNA-templated transcription"/>
    <property type="evidence" value="ECO:0007669"/>
    <property type="project" value="TreeGrafter"/>
</dbReference>
<sequence length="1358" mass="156367">MSEKSESENLGNNNSGNNFSIESLGQDSSLIAQDNIQIEKKDKFSWQFGENVKRDSFGFILRTDPLPLNTEKTKKSDNHDNLNNIDSERCKIDKKNDKRKSEDRYDEGKKDRERGRDRDRDRDRDKPRDRDRSPHGYKRKYSKSPSPRRSRHRRSRSRSRTPRDPRLRRNPGNLGDRDRNRYRRYSSEKSPDKDSDKGDIRGSSPRRDRSRTPSGWRSSHNRSGPVDPRNPPMNINSCQDYMPMVTNFHTQNVNQVSAPSNNSPGTLAPGSDNSFNRYQPSNAPSVLAPPQYNYQTGPGGPAAPEGYPGYDAYYSGYPPPPTHPSEYIQSRPNNWSRDMNSSSKVGSVSINTDDPAKKEELLQQKITLSKQRVEYLRKGVILNRELELLKIQKKELIGDKTRDSEKLLKENNKLQLEIASKIKAVDNVIDILTGIIGDERPSITMEEKTDGSRVFGRDSSKEREKSNSREKSEKKKAEKRSKESSGSGDDTSSDDSTSDSNTEYRKKSKKNKKRKKRRTDESDENLAPPGNESNTHAVDNRNDEPKPLCNFIYYDPEMHWCQVCDEFPRTAKEYLNHLHSKEHKELTQEKKLNDMPWHDLNVHEEVPFYEGAPTKRIPIKVFFLFFCIKKKKKKIYVNIRKNISFKNYCMYIIIMYYYYYGFNEQNPHWETDWMANREKAYEKCAEQRRRLRDEELLQKQKQERIELMKKQEEELKQKFYSSLMKSESGENELIMPLTLPRTYEGSSTIPLKENFEGKKEKDKKKKAKKEKRKKEKRMKEKKKKSKEKKSRKSSSSDTGSSSESTTESSDSEEEKKVKKEILADLEGRSKSLRVALRGKDKTENEKSMPIPITLPEKSKWEVEDNDENKHVPTADCKEVPVPKEQSSRVAESSDDKILKEWMKTDASEPDKDSSKSVKEKVKSKDRQKDYGRNDDERSSRYDKKRSYRDKRQESGSSRRERRSSWDRKKEHRSSRHSRRSRTRSRTRSNSRDRDREKVTPGVIPAPLYDLFKLPEKHVVLLPETSRADKLDDHIHENDDGESKFEKQAVEAAKKKKVQPVISLPKSKFGFIGRMPFAKKRPDSEKGKKDDDSPKLEDCSEMEAPPPPRITQPRPLSPKAPKPVLTTKTKVETAKEIVSKYQKAFQEKVEEAQTIDPVMMAVEMVNPPLPPSPPALTMMPPSPPKIRESPKSPKKSKKSPYPLPKDFQDALSIIYPEEKPEDKMDSTYHTPEMMAAMSFQPAPMGYGGQMMMAYPGMHMMAPMPQIPPPPPHMMNANTMRMFNQTAPPPPTTEPTRDTPSPALPPPPENLFESSFGLGSSNGGGIPGLDEEKMETSSKMSDDDMALLGIDAEDMAAQQL</sequence>
<dbReference type="GO" id="GO:0005654">
    <property type="term" value="C:nucleoplasm"/>
    <property type="evidence" value="ECO:0007669"/>
    <property type="project" value="TreeGrafter"/>
</dbReference>
<evidence type="ECO:0000256" key="1">
    <source>
        <dbReference type="SAM" id="Coils"/>
    </source>
</evidence>
<dbReference type="OrthoDB" id="10072641at2759"/>
<dbReference type="PANTHER" id="PTHR15577">
    <property type="entry name" value="ZINC FINGER CONTAINING PROTEIN"/>
    <property type="match status" value="1"/>
</dbReference>
<feature type="region of interest" description="Disordered" evidence="2">
    <location>
        <begin position="1073"/>
        <end position="1127"/>
    </location>
</feature>
<feature type="compositionally biased region" description="Basic and acidic residues" evidence="2">
    <location>
        <begin position="949"/>
        <end position="968"/>
    </location>
</feature>
<feature type="region of interest" description="Disordered" evidence="2">
    <location>
        <begin position="57"/>
        <end position="240"/>
    </location>
</feature>
<feature type="compositionally biased region" description="Basic residues" evidence="2">
    <location>
        <begin position="135"/>
        <end position="160"/>
    </location>
</feature>
<feature type="region of interest" description="Disordered" evidence="2">
    <location>
        <begin position="1282"/>
        <end position="1339"/>
    </location>
</feature>
<evidence type="ECO:0000313" key="3">
    <source>
        <dbReference type="EMBL" id="EEB14218.1"/>
    </source>
</evidence>
<evidence type="ECO:0000313" key="5">
    <source>
        <dbReference type="Proteomes" id="UP000009046"/>
    </source>
</evidence>
<dbReference type="HOGENOM" id="CLU_257203_0_0_1"/>
<dbReference type="VEuPathDB" id="VectorBase:PHUM287340"/>
<feature type="compositionally biased region" description="Basic and acidic residues" evidence="2">
    <location>
        <begin position="1079"/>
        <end position="1097"/>
    </location>
</feature>
<feature type="compositionally biased region" description="Pro residues" evidence="2">
    <location>
        <begin position="1103"/>
        <end position="1120"/>
    </location>
</feature>
<proteinExistence type="predicted"/>
<feature type="compositionally biased region" description="Basic residues" evidence="2">
    <location>
        <begin position="506"/>
        <end position="517"/>
    </location>
</feature>
<feature type="compositionally biased region" description="Low complexity" evidence="2">
    <location>
        <begin position="1308"/>
        <end position="1317"/>
    </location>
</feature>
<feature type="region of interest" description="Disordered" evidence="2">
    <location>
        <begin position="443"/>
        <end position="542"/>
    </location>
</feature>
<dbReference type="EMBL" id="AAZO01003336">
    <property type="status" value="NOT_ANNOTATED_CDS"/>
    <property type="molecule type" value="Genomic_DNA"/>
</dbReference>
<organism>
    <name type="scientific">Pediculus humanus subsp. corporis</name>
    <name type="common">Body louse</name>
    <dbReference type="NCBI Taxonomy" id="121224"/>
    <lineage>
        <taxon>Eukaryota</taxon>
        <taxon>Metazoa</taxon>
        <taxon>Ecdysozoa</taxon>
        <taxon>Arthropoda</taxon>
        <taxon>Hexapoda</taxon>
        <taxon>Insecta</taxon>
        <taxon>Pterygota</taxon>
        <taxon>Neoptera</taxon>
        <taxon>Paraneoptera</taxon>
        <taxon>Psocodea</taxon>
        <taxon>Troctomorpha</taxon>
        <taxon>Phthiraptera</taxon>
        <taxon>Anoplura</taxon>
        <taxon>Pediculidae</taxon>
        <taxon>Pediculus</taxon>
    </lineage>
</organism>
<dbReference type="RefSeq" id="XP_002426956.1">
    <property type="nucleotide sequence ID" value="XM_002426911.1"/>
</dbReference>
<evidence type="ECO:0000313" key="4">
    <source>
        <dbReference type="EnsemblMetazoa" id="PHUM287340-PA"/>
    </source>
</evidence>
<reference evidence="3" key="2">
    <citation type="submission" date="2007-04" db="EMBL/GenBank/DDBJ databases">
        <title>The genome of the human body louse.</title>
        <authorList>
            <consortium name="The Human Body Louse Genome Consortium"/>
            <person name="Kirkness E."/>
            <person name="Walenz B."/>
            <person name="Hass B."/>
            <person name="Bruggner R."/>
            <person name="Strausberg R."/>
        </authorList>
    </citation>
    <scope>NUCLEOTIDE SEQUENCE</scope>
    <source>
        <strain evidence="3">USDA</strain>
    </source>
</reference>
<dbReference type="CTD" id="8229580"/>
<feature type="compositionally biased region" description="Low complexity" evidence="2">
    <location>
        <begin position="793"/>
        <end position="808"/>
    </location>
</feature>
<dbReference type="EMBL" id="AAZO01003337">
    <property type="status" value="NOT_ANNOTATED_CDS"/>
    <property type="molecule type" value="Genomic_DNA"/>
</dbReference>
<evidence type="ECO:0000256" key="2">
    <source>
        <dbReference type="SAM" id="MobiDB-lite"/>
    </source>
</evidence>
<feature type="compositionally biased region" description="Basic and acidic residues" evidence="2">
    <location>
        <begin position="71"/>
        <end position="134"/>
    </location>
</feature>
<feature type="compositionally biased region" description="Basic and acidic residues" evidence="2">
    <location>
        <begin position="175"/>
        <end position="211"/>
    </location>
</feature>
<dbReference type="EnsemblMetazoa" id="PHUM287340-RA">
    <property type="protein sequence ID" value="PHUM287340-PA"/>
    <property type="gene ID" value="PHUM287340"/>
</dbReference>
<reference evidence="4" key="3">
    <citation type="submission" date="2021-02" db="UniProtKB">
        <authorList>
            <consortium name="EnsemblMetazoa"/>
        </authorList>
    </citation>
    <scope>IDENTIFICATION</scope>
    <source>
        <strain evidence="4">USDA</strain>
    </source>
</reference>
<feature type="compositionally biased region" description="Basic and acidic residues" evidence="2">
    <location>
        <begin position="856"/>
        <end position="881"/>
    </location>
</feature>
<dbReference type="OMA" id="IDHDPFP"/>
<reference evidence="3" key="1">
    <citation type="submission" date="2007-04" db="EMBL/GenBank/DDBJ databases">
        <title>Annotation of Pediculus humanus corporis strain USDA.</title>
        <authorList>
            <person name="Kirkness E."/>
            <person name="Hannick L."/>
            <person name="Hass B."/>
            <person name="Bruggner R."/>
            <person name="Lawson D."/>
            <person name="Bidwell S."/>
            <person name="Joardar V."/>
            <person name="Caler E."/>
            <person name="Walenz B."/>
            <person name="Inman J."/>
            <person name="Schobel S."/>
            <person name="Galinsky K."/>
            <person name="Amedeo P."/>
            <person name="Strausberg R."/>
        </authorList>
    </citation>
    <scope>NUCLEOTIDE SEQUENCE</scope>
    <source>
        <strain evidence="3">USDA</strain>
    </source>
</reference>
<feature type="compositionally biased region" description="Basic and acidic residues" evidence="2">
    <location>
        <begin position="837"/>
        <end position="846"/>
    </location>
</feature>
<dbReference type="GO" id="GO:0045892">
    <property type="term" value="P:negative regulation of DNA-templated transcription"/>
    <property type="evidence" value="ECO:0007669"/>
    <property type="project" value="TreeGrafter"/>
</dbReference>
<feature type="compositionally biased region" description="Low complexity" evidence="2">
    <location>
        <begin position="8"/>
        <end position="22"/>
    </location>
</feature>
<feature type="compositionally biased region" description="Basic and acidic residues" evidence="2">
    <location>
        <begin position="443"/>
        <end position="483"/>
    </location>
</feature>
<feature type="compositionally biased region" description="Basic and acidic residues" evidence="2">
    <location>
        <begin position="1030"/>
        <end position="1052"/>
    </location>
</feature>
<feature type="compositionally biased region" description="Basic and acidic residues" evidence="2">
    <location>
        <begin position="989"/>
        <end position="998"/>
    </location>
</feature>
<dbReference type="EMBL" id="DS235271">
    <property type="protein sequence ID" value="EEB14218.1"/>
    <property type="molecule type" value="Genomic_DNA"/>
</dbReference>
<dbReference type="PANTHER" id="PTHR15577:SF2">
    <property type="entry name" value="ZINC FINGER PROTEIN 318"/>
    <property type="match status" value="1"/>
</dbReference>
<feature type="region of interest" description="Disordered" evidence="2">
    <location>
        <begin position="745"/>
        <end position="1002"/>
    </location>
</feature>
<dbReference type="GeneID" id="8229580"/>
<feature type="compositionally biased region" description="Basic and acidic residues" evidence="2">
    <location>
        <begin position="891"/>
        <end position="941"/>
    </location>
</feature>
<feature type="compositionally biased region" description="Basic residues" evidence="2">
    <location>
        <begin position="761"/>
        <end position="792"/>
    </location>
</feature>